<evidence type="ECO:0000313" key="6">
    <source>
        <dbReference type="EMBL" id="CAF3831567.1"/>
    </source>
</evidence>
<dbReference type="InterPro" id="IPR015815">
    <property type="entry name" value="HIBADH-related"/>
</dbReference>
<dbReference type="InterPro" id="IPR006115">
    <property type="entry name" value="6PGDH_NADP-bd"/>
</dbReference>
<dbReference type="InterPro" id="IPR051265">
    <property type="entry name" value="HIBADH-related_NP60_sf"/>
</dbReference>
<dbReference type="OrthoDB" id="435038at2759"/>
<dbReference type="GO" id="GO:0050661">
    <property type="term" value="F:NADP binding"/>
    <property type="evidence" value="ECO:0007669"/>
    <property type="project" value="InterPro"/>
</dbReference>
<keyword evidence="7" id="KW-1185">Reference proteome</keyword>
<dbReference type="PIRSF" id="PIRSF000103">
    <property type="entry name" value="HIBADH"/>
    <property type="match status" value="1"/>
</dbReference>
<evidence type="ECO:0000256" key="1">
    <source>
        <dbReference type="ARBA" id="ARBA00007598"/>
    </source>
</evidence>
<organism evidence="5 7">
    <name type="scientific">Didymodactylos carnosus</name>
    <dbReference type="NCBI Taxonomy" id="1234261"/>
    <lineage>
        <taxon>Eukaryota</taxon>
        <taxon>Metazoa</taxon>
        <taxon>Spiralia</taxon>
        <taxon>Gnathifera</taxon>
        <taxon>Rotifera</taxon>
        <taxon>Eurotatoria</taxon>
        <taxon>Bdelloidea</taxon>
        <taxon>Philodinida</taxon>
        <taxon>Philodinidae</taxon>
        <taxon>Didymodactylos</taxon>
    </lineage>
</organism>
<dbReference type="Proteomes" id="UP000681722">
    <property type="component" value="Unassembled WGS sequence"/>
</dbReference>
<dbReference type="EMBL" id="CAJNOQ010004526">
    <property type="protein sequence ID" value="CAF1063521.1"/>
    <property type="molecule type" value="Genomic_DNA"/>
</dbReference>
<dbReference type="Proteomes" id="UP000663829">
    <property type="component" value="Unassembled WGS sequence"/>
</dbReference>
<dbReference type="EMBL" id="CAJOBC010004526">
    <property type="protein sequence ID" value="CAF3831567.1"/>
    <property type="molecule type" value="Genomic_DNA"/>
</dbReference>
<dbReference type="Gene3D" id="3.40.50.720">
    <property type="entry name" value="NAD(P)-binding Rossmann-like Domain"/>
    <property type="match status" value="1"/>
</dbReference>
<evidence type="ECO:0000256" key="3">
    <source>
        <dbReference type="PIRSR" id="PIRSR000103-1"/>
    </source>
</evidence>
<protein>
    <recommendedName>
        <fullName evidence="4">6-phosphogluconate dehydrogenase NADP-binding domain-containing protein</fullName>
    </recommendedName>
</protein>
<accession>A0A814LBF2</accession>
<dbReference type="PANTHER" id="PTHR43580">
    <property type="entry name" value="OXIDOREDUCTASE GLYR1-RELATED"/>
    <property type="match status" value="1"/>
</dbReference>
<feature type="active site" evidence="3">
    <location>
        <position position="178"/>
    </location>
</feature>
<evidence type="ECO:0000256" key="2">
    <source>
        <dbReference type="ARBA" id="ARBA00023002"/>
    </source>
</evidence>
<comment type="similarity">
    <text evidence="1">Belongs to the HIBADH-related family. NP60 subfamily.</text>
</comment>
<gene>
    <name evidence="5" type="ORF">GPM918_LOCUS16906</name>
    <name evidence="6" type="ORF">SRO942_LOCUS16905</name>
</gene>
<dbReference type="GO" id="GO:0016491">
    <property type="term" value="F:oxidoreductase activity"/>
    <property type="evidence" value="ECO:0007669"/>
    <property type="project" value="UniProtKB-KW"/>
</dbReference>
<reference evidence="5" key="1">
    <citation type="submission" date="2021-02" db="EMBL/GenBank/DDBJ databases">
        <authorList>
            <person name="Nowell W R."/>
        </authorList>
    </citation>
    <scope>NUCLEOTIDE SEQUENCE</scope>
</reference>
<dbReference type="InterPro" id="IPR013328">
    <property type="entry name" value="6PGD_dom2"/>
</dbReference>
<dbReference type="PANTHER" id="PTHR43580:SF2">
    <property type="entry name" value="CYTOKINE-LIKE NUCLEAR FACTOR N-PAC"/>
    <property type="match status" value="1"/>
</dbReference>
<dbReference type="Gene3D" id="1.10.1040.10">
    <property type="entry name" value="N-(1-d-carboxylethyl)-l-norvaline Dehydrogenase, domain 2"/>
    <property type="match status" value="1"/>
</dbReference>
<keyword evidence="2" id="KW-0560">Oxidoreductase</keyword>
<dbReference type="AlphaFoldDB" id="A0A814LBF2"/>
<evidence type="ECO:0000313" key="7">
    <source>
        <dbReference type="Proteomes" id="UP000663829"/>
    </source>
</evidence>
<name>A0A814LBF2_9BILA</name>
<evidence type="ECO:0000313" key="5">
    <source>
        <dbReference type="EMBL" id="CAF1063521.1"/>
    </source>
</evidence>
<proteinExistence type="inferred from homology"/>
<dbReference type="Pfam" id="PF03446">
    <property type="entry name" value="NAD_binding_2"/>
    <property type="match status" value="1"/>
</dbReference>
<dbReference type="SUPFAM" id="SSF48179">
    <property type="entry name" value="6-phosphogluconate dehydrogenase C-terminal domain-like"/>
    <property type="match status" value="1"/>
</dbReference>
<feature type="domain" description="6-phosphogluconate dehydrogenase NADP-binding" evidence="4">
    <location>
        <begin position="7"/>
        <end position="158"/>
    </location>
</feature>
<dbReference type="InterPro" id="IPR036291">
    <property type="entry name" value="NAD(P)-bd_dom_sf"/>
</dbReference>
<sequence>MSSDKLDVAFLGLGGMGSAIAHNILKNGFKLIVWNRTASKAKELVDAGAKSASSPKEAAQNADVIVSCLFNEKAVFESVNGENGLLAGARKDSIHINIATISPMAAKELAELHKKHGVHYIAGPVLGRPDVAASGKLRTFLGGSKSAVERCRPVVQCYTLEDGIVEVGEDCAHANVLKLSANYTLVTCIDLFGQVYALNEKWNVPSNLTKKILDIIIPNPALQAYSENVQTRNYKNEGGFALRGGLKDVNMMISAGEEVGVPLPYANVIHDHITTALAHGYEDKDWAVLAEAARLAAGIKEKTGSE</sequence>
<dbReference type="InterPro" id="IPR008927">
    <property type="entry name" value="6-PGluconate_DH-like_C_sf"/>
</dbReference>
<dbReference type="SUPFAM" id="SSF51735">
    <property type="entry name" value="NAD(P)-binding Rossmann-fold domains"/>
    <property type="match status" value="1"/>
</dbReference>
<comment type="caution">
    <text evidence="5">The sequence shown here is derived from an EMBL/GenBank/DDBJ whole genome shotgun (WGS) entry which is preliminary data.</text>
</comment>
<evidence type="ECO:0000259" key="4">
    <source>
        <dbReference type="Pfam" id="PF03446"/>
    </source>
</evidence>